<dbReference type="PANTHER" id="PTHR43806">
    <property type="entry name" value="PEPTIDASE S8"/>
    <property type="match status" value="1"/>
</dbReference>
<evidence type="ECO:0000256" key="6">
    <source>
        <dbReference type="PROSITE-ProRule" id="PRU01240"/>
    </source>
</evidence>
<dbReference type="GO" id="GO:0006508">
    <property type="term" value="P:proteolysis"/>
    <property type="evidence" value="ECO:0007669"/>
    <property type="project" value="UniProtKB-KW"/>
</dbReference>
<dbReference type="HOGENOM" id="CLU_003559_2_0_1"/>
<keyword evidence="5" id="KW-0720">Serine protease</keyword>
<dbReference type="Pfam" id="PF06280">
    <property type="entry name" value="fn3_5"/>
    <property type="match status" value="1"/>
</dbReference>
<evidence type="ECO:0000256" key="3">
    <source>
        <dbReference type="ARBA" id="ARBA00022729"/>
    </source>
</evidence>
<keyword evidence="3" id="KW-0732">Signal</keyword>
<dbReference type="PROSITE" id="PS00138">
    <property type="entry name" value="SUBTILASE_SER"/>
    <property type="match status" value="1"/>
</dbReference>
<dbReference type="InterPro" id="IPR036852">
    <property type="entry name" value="Peptidase_S8/S53_dom_sf"/>
</dbReference>
<dbReference type="KEGG" id="tmn:UCRPA7_8029"/>
<evidence type="ECO:0000313" key="9">
    <source>
        <dbReference type="EMBL" id="EON96471.1"/>
    </source>
</evidence>
<organism evidence="9 10">
    <name type="scientific">Phaeoacremonium minimum (strain UCR-PA7)</name>
    <name type="common">Esca disease fungus</name>
    <name type="synonym">Togninia minima</name>
    <dbReference type="NCBI Taxonomy" id="1286976"/>
    <lineage>
        <taxon>Eukaryota</taxon>
        <taxon>Fungi</taxon>
        <taxon>Dikarya</taxon>
        <taxon>Ascomycota</taxon>
        <taxon>Pezizomycotina</taxon>
        <taxon>Sordariomycetes</taxon>
        <taxon>Sordariomycetidae</taxon>
        <taxon>Togniniales</taxon>
        <taxon>Togniniaceae</taxon>
        <taxon>Phaeoacremonium</taxon>
    </lineage>
</organism>
<dbReference type="RefSeq" id="XP_007918748.1">
    <property type="nucleotide sequence ID" value="XM_007920557.1"/>
</dbReference>
<dbReference type="Pfam" id="PF00082">
    <property type="entry name" value="Peptidase_S8"/>
    <property type="match status" value="1"/>
</dbReference>
<keyword evidence="4" id="KW-0378">Hydrolase</keyword>
<evidence type="ECO:0000313" key="10">
    <source>
        <dbReference type="Proteomes" id="UP000014074"/>
    </source>
</evidence>
<dbReference type="PROSITE" id="PS51892">
    <property type="entry name" value="SUBTILASE"/>
    <property type="match status" value="1"/>
</dbReference>
<dbReference type="OrthoDB" id="10256524at2759"/>
<dbReference type="eggNOG" id="KOG4266">
    <property type="taxonomic scope" value="Eukaryota"/>
</dbReference>
<dbReference type="CDD" id="cd02124">
    <property type="entry name" value="PA_PoS1_like"/>
    <property type="match status" value="1"/>
</dbReference>
<evidence type="ECO:0000256" key="1">
    <source>
        <dbReference type="ARBA" id="ARBA00011073"/>
    </source>
</evidence>
<gene>
    <name evidence="9" type="ORF">UCRPA7_8029</name>
</gene>
<dbReference type="InterPro" id="IPR000209">
    <property type="entry name" value="Peptidase_S8/S53_dom"/>
</dbReference>
<dbReference type="InterPro" id="IPR050131">
    <property type="entry name" value="Peptidase_S8_subtilisin-like"/>
</dbReference>
<dbReference type="AlphaFoldDB" id="R8BB06"/>
<reference evidence="10" key="1">
    <citation type="journal article" date="2013" name="Genome Announc.">
        <title>Draft genome sequence of the ascomycete Phaeoacremonium aleophilum strain UCR-PA7, a causal agent of the esca disease complex in grapevines.</title>
        <authorList>
            <person name="Blanco-Ulate B."/>
            <person name="Rolshausen P."/>
            <person name="Cantu D."/>
        </authorList>
    </citation>
    <scope>NUCLEOTIDE SEQUENCE [LARGE SCALE GENOMIC DNA]</scope>
    <source>
        <strain evidence="10">UCR-PA7</strain>
    </source>
</reference>
<keyword evidence="10" id="KW-1185">Reference proteome</keyword>
<dbReference type="Proteomes" id="UP000014074">
    <property type="component" value="Unassembled WGS sequence"/>
</dbReference>
<keyword evidence="2 9" id="KW-0645">Protease</keyword>
<dbReference type="GeneID" id="19328843"/>
<feature type="domain" description="C5a peptidase/Subtilisin-like protease SBT2-like Fn3-like" evidence="8">
    <location>
        <begin position="287"/>
        <end position="409"/>
    </location>
</feature>
<proteinExistence type="inferred from homology"/>
<dbReference type="InterPro" id="IPR010435">
    <property type="entry name" value="C5a/SBT2-like_Fn3"/>
</dbReference>
<comment type="similarity">
    <text evidence="1 6">Belongs to the peptidase S8 family.</text>
</comment>
<feature type="domain" description="Peptidase S8/S53" evidence="7">
    <location>
        <begin position="154"/>
        <end position="218"/>
    </location>
</feature>
<evidence type="ECO:0000259" key="8">
    <source>
        <dbReference type="Pfam" id="PF06280"/>
    </source>
</evidence>
<sequence length="600" mass="67193">MEPQGSFYGTFSLDDQSNTTEVAYIPGWDVAFPPSIVGWEFVPLSLDVNVEADACEPLPADTPDLSQVIPLIRRGGCDFDTKQANLEAFGAKYIMFYNNDQWRDTPWTWEQGNSILGMVDKTAGEAMIATIKAGGNVTGDFSLDPSSHYFGMYNSAGGKANMFTSWGGLNDLTLKPDVAAPGGDIFSTYINDEYAILSGTSMATPYIAGVAALYIGHYGGRSTHGPEFAKKLAMRIMSSGRSVPWWDGLDELKDFGYWAPPIQVGTGLIDATRVLNYDTSLSFAKFSLNDTHHFSRFHEVDVTNNGNETISYRFELQDAAGFTFWMPYDANIPNTPRFKMYWSDEMIPEKIVPVVSFPSGTFSVKPGQTKTAKFSFKYPNYPAGLENIPLYSGKILVISSKGEELSIPYFGVGSDVKDLMAKENFRHEAGWPQCTSGLFYPPFTIDERSNFTFNLTVYSQDFPHMQSRMNWAVRELRWDIFEGDWVERDWKYPPVVGQAGYVGSVASWALADQGYYYFDPATDNENLTISFPLRNLPRSSLDSYNQQHWWMGKLANGSQIGVGEYVMRYATLAPFGVPEHSDNWDTFTHTFSVLPLIETE</sequence>
<accession>R8BB06</accession>
<comment type="caution">
    <text evidence="6">Lacks conserved residue(s) required for the propagation of feature annotation.</text>
</comment>
<protein>
    <submittedName>
        <fullName evidence="9">Putative minor extracellular protease vpr protein</fullName>
    </submittedName>
</protein>
<dbReference type="Gene3D" id="3.40.50.200">
    <property type="entry name" value="Peptidase S8/S53 domain"/>
    <property type="match status" value="1"/>
</dbReference>
<evidence type="ECO:0000256" key="4">
    <source>
        <dbReference type="ARBA" id="ARBA00022801"/>
    </source>
</evidence>
<dbReference type="PANTHER" id="PTHR43806:SF11">
    <property type="entry name" value="CEREVISIN-RELATED"/>
    <property type="match status" value="1"/>
</dbReference>
<name>R8BB06_PHAM7</name>
<evidence type="ECO:0000256" key="5">
    <source>
        <dbReference type="ARBA" id="ARBA00022825"/>
    </source>
</evidence>
<dbReference type="SUPFAM" id="SSF52743">
    <property type="entry name" value="Subtilisin-like"/>
    <property type="match status" value="1"/>
</dbReference>
<evidence type="ECO:0000259" key="7">
    <source>
        <dbReference type="Pfam" id="PF00082"/>
    </source>
</evidence>
<dbReference type="GO" id="GO:0004252">
    <property type="term" value="F:serine-type endopeptidase activity"/>
    <property type="evidence" value="ECO:0007669"/>
    <property type="project" value="InterPro"/>
</dbReference>
<evidence type="ECO:0000256" key="2">
    <source>
        <dbReference type="ARBA" id="ARBA00022670"/>
    </source>
</evidence>
<dbReference type="EMBL" id="KB933338">
    <property type="protein sequence ID" value="EON96471.1"/>
    <property type="molecule type" value="Genomic_DNA"/>
</dbReference>
<dbReference type="Gene3D" id="3.50.30.30">
    <property type="match status" value="1"/>
</dbReference>
<dbReference type="InterPro" id="IPR023828">
    <property type="entry name" value="Peptidase_S8_Ser-AS"/>
</dbReference>
<dbReference type="GO" id="GO:0016020">
    <property type="term" value="C:membrane"/>
    <property type="evidence" value="ECO:0007669"/>
    <property type="project" value="InterPro"/>
</dbReference>